<evidence type="ECO:0000313" key="4">
    <source>
        <dbReference type="EMBL" id="MFC3883852.1"/>
    </source>
</evidence>
<dbReference type="InterPro" id="IPR035919">
    <property type="entry name" value="EAL_sf"/>
</dbReference>
<dbReference type="Gene3D" id="3.30.70.270">
    <property type="match status" value="1"/>
</dbReference>
<organism evidence="4 5">
    <name type="scientific">Bacillus songklensis</name>
    <dbReference type="NCBI Taxonomy" id="1069116"/>
    <lineage>
        <taxon>Bacteria</taxon>
        <taxon>Bacillati</taxon>
        <taxon>Bacillota</taxon>
        <taxon>Bacilli</taxon>
        <taxon>Bacillales</taxon>
        <taxon>Bacillaceae</taxon>
        <taxon>Bacillus</taxon>
    </lineage>
</organism>
<comment type="caution">
    <text evidence="4">The sequence shown here is derived from an EMBL/GenBank/DDBJ whole genome shotgun (WGS) entry which is preliminary data.</text>
</comment>
<dbReference type="Pfam" id="PF00563">
    <property type="entry name" value="EAL"/>
    <property type="match status" value="1"/>
</dbReference>
<evidence type="ECO:0000259" key="3">
    <source>
        <dbReference type="PROSITE" id="PS50887"/>
    </source>
</evidence>
<dbReference type="SUPFAM" id="SSF55073">
    <property type="entry name" value="Nucleotide cyclase"/>
    <property type="match status" value="1"/>
</dbReference>
<dbReference type="PROSITE" id="PS50883">
    <property type="entry name" value="EAL"/>
    <property type="match status" value="1"/>
</dbReference>
<dbReference type="PROSITE" id="PS50887">
    <property type="entry name" value="GGDEF"/>
    <property type="match status" value="1"/>
</dbReference>
<evidence type="ECO:0000313" key="5">
    <source>
        <dbReference type="Proteomes" id="UP001595752"/>
    </source>
</evidence>
<dbReference type="InterPro" id="IPR000160">
    <property type="entry name" value="GGDEF_dom"/>
</dbReference>
<dbReference type="SMART" id="SM00052">
    <property type="entry name" value="EAL"/>
    <property type="match status" value="1"/>
</dbReference>
<dbReference type="RefSeq" id="WP_377914735.1">
    <property type="nucleotide sequence ID" value="NZ_JBHRZT010000043.1"/>
</dbReference>
<dbReference type="PANTHER" id="PTHR44757">
    <property type="entry name" value="DIGUANYLATE CYCLASE DGCP"/>
    <property type="match status" value="1"/>
</dbReference>
<dbReference type="InterPro" id="IPR043128">
    <property type="entry name" value="Rev_trsase/Diguanyl_cyclase"/>
</dbReference>
<dbReference type="PANTHER" id="PTHR44757:SF2">
    <property type="entry name" value="BIOFILM ARCHITECTURE MAINTENANCE PROTEIN MBAA"/>
    <property type="match status" value="1"/>
</dbReference>
<reference evidence="5" key="1">
    <citation type="journal article" date="2019" name="Int. J. Syst. Evol. Microbiol.">
        <title>The Global Catalogue of Microorganisms (GCM) 10K type strain sequencing project: providing services to taxonomists for standard genome sequencing and annotation.</title>
        <authorList>
            <consortium name="The Broad Institute Genomics Platform"/>
            <consortium name="The Broad Institute Genome Sequencing Center for Infectious Disease"/>
            <person name="Wu L."/>
            <person name="Ma J."/>
        </authorList>
    </citation>
    <scope>NUCLEOTIDE SEQUENCE [LARGE SCALE GENOMIC DNA]</scope>
    <source>
        <strain evidence="5">CCUG 61889</strain>
    </source>
</reference>
<dbReference type="InterPro" id="IPR001633">
    <property type="entry name" value="EAL_dom"/>
</dbReference>
<dbReference type="InterPro" id="IPR052155">
    <property type="entry name" value="Biofilm_reg_signaling"/>
</dbReference>
<keyword evidence="1" id="KW-1133">Transmembrane helix</keyword>
<accession>A0ABV8B2D7</accession>
<evidence type="ECO:0000259" key="2">
    <source>
        <dbReference type="PROSITE" id="PS50883"/>
    </source>
</evidence>
<gene>
    <name evidence="4" type="ORF">ACFOU2_10190</name>
</gene>
<feature type="domain" description="EAL" evidence="2">
    <location>
        <begin position="231"/>
        <end position="484"/>
    </location>
</feature>
<dbReference type="Pfam" id="PF00990">
    <property type="entry name" value="GGDEF"/>
    <property type="match status" value="1"/>
</dbReference>
<keyword evidence="1" id="KW-0472">Membrane</keyword>
<dbReference type="SUPFAM" id="SSF141868">
    <property type="entry name" value="EAL domain-like"/>
    <property type="match status" value="1"/>
</dbReference>
<dbReference type="CDD" id="cd01949">
    <property type="entry name" value="GGDEF"/>
    <property type="match status" value="1"/>
</dbReference>
<protein>
    <submittedName>
        <fullName evidence="4">Bifunctional diguanylate cyclase/phosphodiesterase</fullName>
    </submittedName>
</protein>
<dbReference type="NCBIfam" id="TIGR00254">
    <property type="entry name" value="GGDEF"/>
    <property type="match status" value="1"/>
</dbReference>
<feature type="transmembrane region" description="Helical" evidence="1">
    <location>
        <begin position="13"/>
        <end position="35"/>
    </location>
</feature>
<dbReference type="EMBL" id="JBHRZT010000043">
    <property type="protein sequence ID" value="MFC3883852.1"/>
    <property type="molecule type" value="Genomic_DNA"/>
</dbReference>
<proteinExistence type="predicted"/>
<dbReference type="InterPro" id="IPR029787">
    <property type="entry name" value="Nucleotide_cyclase"/>
</dbReference>
<dbReference type="CDD" id="cd01948">
    <property type="entry name" value="EAL"/>
    <property type="match status" value="1"/>
</dbReference>
<name>A0ABV8B2D7_9BACI</name>
<keyword evidence="1" id="KW-0812">Transmembrane</keyword>
<evidence type="ECO:0000256" key="1">
    <source>
        <dbReference type="SAM" id="Phobius"/>
    </source>
</evidence>
<feature type="domain" description="GGDEF" evidence="3">
    <location>
        <begin position="90"/>
        <end position="222"/>
    </location>
</feature>
<dbReference type="Proteomes" id="UP001595752">
    <property type="component" value="Unassembled WGS sequence"/>
</dbReference>
<sequence length="488" mass="55584">MKEQGIDVHDGQIFLQMTFIKIISIVGLNLILNAINNQKMEFKIMNQILEEKSKALEKLAFHDSLTGLPNRYLLNEYIQKAIARGKRTKCKLAIMYIDLDGFKTINDTMGHAMGDMLLKQVTKRLNQSVREEDIVARQGGDEFIILFENVDYTQIVEVAERILYGFSSPFLLGNEFFYTSPSIGISLYPVDGTDAETLVKAADQAMYSAKERGKNTFHFYTADSHKNHYRKMRLEQGLRKAIDCNELILHYQPQVNIRTGEITGVEALIRWNHPELGLISPMEFIPLAEEYGMIIPIGNWVLETACKQSQLWRQEGMPSLRMAVNISVAQFKSPYFTRKVKRILEETGMDPRLLELEITESIMQDIKESTYIINELRALGVNVSIDDFGTGYSSLSVLNHLPVNKIKIDRSFIKDVTSQPHTTSIVQKIIEMGKDLSFLIIAEGVETEQQVSFLQGIHCDEAQGYFFSPPLPAHEMEQMLKKPALLNC</sequence>
<dbReference type="SMART" id="SM00267">
    <property type="entry name" value="GGDEF"/>
    <property type="match status" value="1"/>
</dbReference>
<keyword evidence="5" id="KW-1185">Reference proteome</keyword>
<dbReference type="Gene3D" id="3.20.20.450">
    <property type="entry name" value="EAL domain"/>
    <property type="match status" value="1"/>
</dbReference>